<sequence length="422" mass="46786">MGVVTRSKKRKLQEQEEQQELLVLADRISRLPDDVLGEIISLLPTKDAARTRILSSRWQPLWRAAPLNLDLIGPGRGRPATAADISGILSAHPGPGRRFSLHSSNADATALDGWLRSSALNGLRDLEFHLDDDLLRWGTPPLRLPPSARRFWPNLAVASFGGFVFPDDGDDNAARDLPQLPLLKQLTLLNSTISEASLHGLLAGCPVLESLLLLNNKGFSQVRIVSFSLRSIGVSSRCVGIDKPRLLQQLVVEDAPCLERLLLFPGFDIGVSVISAPRLSALGELHGNYTMLQFGTTAALQIRNVGDKSEWYENYQEPTSTFDIRLRKIVLAYLNDSKSHINFAKFFVMNARVLESMTLQLKLGNVGKHAAQIRRLRGLLQIEKRASRTAQFDFVSRAGSFSLRPAKQVHDLSTLDPFQRIP</sequence>
<dbReference type="PANTHER" id="PTHR32141">
    <property type="match status" value="1"/>
</dbReference>
<dbReference type="InterPro" id="IPR032675">
    <property type="entry name" value="LRR_dom_sf"/>
</dbReference>
<dbReference type="Pfam" id="PF00646">
    <property type="entry name" value="F-box"/>
    <property type="match status" value="1"/>
</dbReference>
<feature type="domain" description="F-box" evidence="1">
    <location>
        <begin position="25"/>
        <end position="61"/>
    </location>
</feature>
<protein>
    <recommendedName>
        <fullName evidence="1">F-box domain-containing protein</fullName>
    </recommendedName>
</protein>
<dbReference type="PROSITE" id="PS50181">
    <property type="entry name" value="FBOX"/>
    <property type="match status" value="1"/>
</dbReference>
<dbReference type="CDD" id="cd22160">
    <property type="entry name" value="F-box_AtFBL13-like"/>
    <property type="match status" value="1"/>
</dbReference>
<dbReference type="Gene3D" id="3.80.10.10">
    <property type="entry name" value="Ribonuclease Inhibitor"/>
    <property type="match status" value="1"/>
</dbReference>
<name>A0ABC9GEM4_9POAL</name>
<dbReference type="SUPFAM" id="SSF81383">
    <property type="entry name" value="F-box domain"/>
    <property type="match status" value="1"/>
</dbReference>
<dbReference type="EMBL" id="OZ075118">
    <property type="protein sequence ID" value="CAL5091927.1"/>
    <property type="molecule type" value="Genomic_DNA"/>
</dbReference>
<dbReference type="InterPro" id="IPR055302">
    <property type="entry name" value="F-box_dom-containing"/>
</dbReference>
<accession>A0ABC9GEM4</accession>
<dbReference type="PANTHER" id="PTHR32141:SF39">
    <property type="entry name" value="F-BOX DOMAIN-CONTAINING PROTEIN"/>
    <property type="match status" value="1"/>
</dbReference>
<dbReference type="Proteomes" id="UP001497457">
    <property type="component" value="Chromosome 8b"/>
</dbReference>
<keyword evidence="3" id="KW-1185">Reference proteome</keyword>
<evidence type="ECO:0000313" key="2">
    <source>
        <dbReference type="EMBL" id="CAL5091927.1"/>
    </source>
</evidence>
<reference evidence="3" key="1">
    <citation type="submission" date="2024-06" db="EMBL/GenBank/DDBJ databases">
        <authorList>
            <person name="Ryan C."/>
        </authorList>
    </citation>
    <scope>NUCLEOTIDE SEQUENCE [LARGE SCALE GENOMIC DNA]</scope>
</reference>
<dbReference type="InterPro" id="IPR036047">
    <property type="entry name" value="F-box-like_dom_sf"/>
</dbReference>
<evidence type="ECO:0000259" key="1">
    <source>
        <dbReference type="PROSITE" id="PS50181"/>
    </source>
</evidence>
<organism evidence="2 3">
    <name type="scientific">Urochloa decumbens</name>
    <dbReference type="NCBI Taxonomy" id="240449"/>
    <lineage>
        <taxon>Eukaryota</taxon>
        <taxon>Viridiplantae</taxon>
        <taxon>Streptophyta</taxon>
        <taxon>Embryophyta</taxon>
        <taxon>Tracheophyta</taxon>
        <taxon>Spermatophyta</taxon>
        <taxon>Magnoliopsida</taxon>
        <taxon>Liliopsida</taxon>
        <taxon>Poales</taxon>
        <taxon>Poaceae</taxon>
        <taxon>PACMAD clade</taxon>
        <taxon>Panicoideae</taxon>
        <taxon>Panicodae</taxon>
        <taxon>Paniceae</taxon>
        <taxon>Melinidinae</taxon>
        <taxon>Urochloa</taxon>
    </lineage>
</organism>
<proteinExistence type="predicted"/>
<gene>
    <name evidence="2" type="ORF">URODEC1_LOCUS114637</name>
</gene>
<dbReference type="AlphaFoldDB" id="A0ABC9GEM4"/>
<dbReference type="SUPFAM" id="SSF52047">
    <property type="entry name" value="RNI-like"/>
    <property type="match status" value="1"/>
</dbReference>
<dbReference type="InterPro" id="IPR053781">
    <property type="entry name" value="F-box_AtFBL13-like"/>
</dbReference>
<dbReference type="Pfam" id="PF24758">
    <property type="entry name" value="LRR_At5g56370"/>
    <property type="match status" value="1"/>
</dbReference>
<reference evidence="2 3" key="2">
    <citation type="submission" date="2024-10" db="EMBL/GenBank/DDBJ databases">
        <authorList>
            <person name="Ryan C."/>
        </authorList>
    </citation>
    <scope>NUCLEOTIDE SEQUENCE [LARGE SCALE GENOMIC DNA]</scope>
</reference>
<dbReference type="InterPro" id="IPR001810">
    <property type="entry name" value="F-box_dom"/>
</dbReference>
<evidence type="ECO:0000313" key="3">
    <source>
        <dbReference type="Proteomes" id="UP001497457"/>
    </source>
</evidence>
<dbReference type="InterPro" id="IPR055411">
    <property type="entry name" value="LRR_FXL15/At3g58940/PEG3-like"/>
</dbReference>